<proteinExistence type="predicted"/>
<dbReference type="InterPro" id="IPR003439">
    <property type="entry name" value="ABC_transporter-like_ATP-bd"/>
</dbReference>
<keyword evidence="3" id="KW-0547">Nucleotide-binding</keyword>
<dbReference type="InterPro" id="IPR015854">
    <property type="entry name" value="ABC_transpr_LolD-like"/>
</dbReference>
<dbReference type="GO" id="GO:0016887">
    <property type="term" value="F:ATP hydrolysis activity"/>
    <property type="evidence" value="ECO:0007669"/>
    <property type="project" value="InterPro"/>
</dbReference>
<reference evidence="3 4" key="2">
    <citation type="submission" date="2009-02" db="EMBL/GenBank/DDBJ databases">
        <authorList>
            <person name="Fulton L."/>
            <person name="Clifton S."/>
            <person name="Fulton B."/>
            <person name="Xu J."/>
            <person name="Minx P."/>
            <person name="Pepin K.H."/>
            <person name="Johnson M."/>
            <person name="Bhonagiri V."/>
            <person name="Nash W.E."/>
            <person name="Mardis E.R."/>
            <person name="Wilson R.K."/>
        </authorList>
    </citation>
    <scope>NUCLEOTIDE SEQUENCE [LARGE SCALE GENOMIC DNA]</scope>
    <source>
        <strain evidence="3 4">DSM 20438</strain>
    </source>
</reference>
<evidence type="ECO:0000313" key="4">
    <source>
        <dbReference type="Proteomes" id="UP000003875"/>
    </source>
</evidence>
<dbReference type="EMBL" id="ABXX02000006">
    <property type="protein sequence ID" value="EEG70000.1"/>
    <property type="molecule type" value="Genomic_DNA"/>
</dbReference>
<dbReference type="GO" id="GO:0005524">
    <property type="term" value="F:ATP binding"/>
    <property type="evidence" value="ECO:0007669"/>
    <property type="project" value="UniProtKB-KW"/>
</dbReference>
<sequence length="399" mass="42995">MSDNMNDKNENLDETVVDETVVDETAETASNETVDDVATDDIAADASSADSIESIDFAVVYDDDNADIEIAATDGAEISDDVNDGDTAVAADGDAVVSADNADTTEVADDAATAADTADGSDVVANNANQVRETLALRSSDEPTVLESHEMVKADSATSVSSQLDREIKHHRKKDAFFFKANPTFALDHVTVINRKTGRNILDDLSLSFHAGATHAVLVDAEDREQHQALLATMVGMVRTDRGNVMHKSTNLSDVEPVEMLGHRIGFIPQRFAFRPDLDAESNVLYAMDASNRNFLKPKPVIARELLKRVGFDEVTSGLAVGEVSELNQRRVAIARALSCEAEVIIADEPTAGLDADDAAVVLDLLKKFKRDADRKRAIIVVTTNPEIADAMEHSVELD</sequence>
<dbReference type="GO" id="GO:0022857">
    <property type="term" value="F:transmembrane transporter activity"/>
    <property type="evidence" value="ECO:0007669"/>
    <property type="project" value="TreeGrafter"/>
</dbReference>
<gene>
    <name evidence="3" type="ORF">BIFPSEUDO_04269</name>
</gene>
<dbReference type="AlphaFoldDB" id="C0BV26"/>
<feature type="domain" description="ABC transporter" evidence="2">
    <location>
        <begin position="187"/>
        <end position="398"/>
    </location>
</feature>
<dbReference type="RefSeq" id="WP_004223405.1">
    <property type="nucleotide sequence ID" value="NZ_ABXX02000006.1"/>
</dbReference>
<dbReference type="KEGG" id="bpsc:BBPC_1661"/>
<evidence type="ECO:0000256" key="1">
    <source>
        <dbReference type="SAM" id="MobiDB-lite"/>
    </source>
</evidence>
<organism evidence="3 4">
    <name type="scientific">Bifidobacterium pseudocatenulatum DSM 20438 = JCM 1200 = LMG 10505</name>
    <dbReference type="NCBI Taxonomy" id="547043"/>
    <lineage>
        <taxon>Bacteria</taxon>
        <taxon>Bacillati</taxon>
        <taxon>Actinomycetota</taxon>
        <taxon>Actinomycetes</taxon>
        <taxon>Bifidobacteriales</taxon>
        <taxon>Bifidobacteriaceae</taxon>
        <taxon>Bifidobacterium</taxon>
    </lineage>
</organism>
<dbReference type="PANTHER" id="PTHR24220">
    <property type="entry name" value="IMPORT ATP-BINDING PROTEIN"/>
    <property type="match status" value="1"/>
</dbReference>
<keyword evidence="3" id="KW-0067">ATP-binding</keyword>
<accession>C0BV26</accession>
<dbReference type="PATRIC" id="fig|547043.19.peg.1732"/>
<comment type="caution">
    <text evidence="3">The sequence shown here is derived from an EMBL/GenBank/DDBJ whole genome shotgun (WGS) entry which is preliminary data.</text>
</comment>
<feature type="compositionally biased region" description="Acidic residues" evidence="1">
    <location>
        <begin position="12"/>
        <end position="26"/>
    </location>
</feature>
<name>C0BV26_BIFPS</name>
<dbReference type="Proteomes" id="UP000003875">
    <property type="component" value="Unassembled WGS sequence"/>
</dbReference>
<protein>
    <submittedName>
        <fullName evidence="3">ABC transporter, ATP-binding protein</fullName>
    </submittedName>
</protein>
<dbReference type="eggNOG" id="COG1136">
    <property type="taxonomic scope" value="Bacteria"/>
</dbReference>
<dbReference type="PROSITE" id="PS50893">
    <property type="entry name" value="ABC_TRANSPORTER_2"/>
    <property type="match status" value="1"/>
</dbReference>
<dbReference type="SUPFAM" id="SSF52540">
    <property type="entry name" value="P-loop containing nucleoside triphosphate hydrolases"/>
    <property type="match status" value="1"/>
</dbReference>
<reference evidence="3 4" key="1">
    <citation type="submission" date="2009-02" db="EMBL/GenBank/DDBJ databases">
        <title>Draft genome sequence of Bifidobacterium pseudocatenulatum (DSM 20438).</title>
        <authorList>
            <person name="Sudarsanam P."/>
            <person name="Ley R."/>
            <person name="Guruge J."/>
            <person name="Turnbaugh P.J."/>
            <person name="Mahowald M."/>
            <person name="Liep D."/>
            <person name="Gordon J."/>
        </authorList>
    </citation>
    <scope>NUCLEOTIDE SEQUENCE [LARGE SCALE GENOMIC DNA]</scope>
    <source>
        <strain evidence="3 4">DSM 20438</strain>
    </source>
</reference>
<dbReference type="GO" id="GO:0005886">
    <property type="term" value="C:plasma membrane"/>
    <property type="evidence" value="ECO:0007669"/>
    <property type="project" value="TreeGrafter"/>
</dbReference>
<feature type="region of interest" description="Disordered" evidence="1">
    <location>
        <begin position="1"/>
        <end position="40"/>
    </location>
</feature>
<dbReference type="Gene3D" id="3.40.50.300">
    <property type="entry name" value="P-loop containing nucleotide triphosphate hydrolases"/>
    <property type="match status" value="1"/>
</dbReference>
<feature type="compositionally biased region" description="Basic and acidic residues" evidence="1">
    <location>
        <begin position="1"/>
        <end position="11"/>
    </location>
</feature>
<evidence type="ECO:0000313" key="3">
    <source>
        <dbReference type="EMBL" id="EEG70000.1"/>
    </source>
</evidence>
<evidence type="ECO:0000259" key="2">
    <source>
        <dbReference type="PROSITE" id="PS50893"/>
    </source>
</evidence>
<dbReference type="Pfam" id="PF00005">
    <property type="entry name" value="ABC_tran"/>
    <property type="match status" value="1"/>
</dbReference>
<dbReference type="GeneID" id="45600133"/>
<dbReference type="InterPro" id="IPR027417">
    <property type="entry name" value="P-loop_NTPase"/>
</dbReference>